<keyword evidence="3 10" id="KW-0812">Transmembrane</keyword>
<dbReference type="InterPro" id="IPR003691">
    <property type="entry name" value="FluC"/>
</dbReference>
<keyword evidence="12" id="KW-1185">Reference proteome</keyword>
<keyword evidence="6 10" id="KW-0407">Ion channel</keyword>
<keyword evidence="10" id="KW-0813">Transport</keyword>
<feature type="transmembrane region" description="Helical" evidence="10">
    <location>
        <begin position="118"/>
        <end position="139"/>
    </location>
</feature>
<evidence type="ECO:0000256" key="4">
    <source>
        <dbReference type="ARBA" id="ARBA00022989"/>
    </source>
</evidence>
<dbReference type="EMBL" id="SHKI01000007">
    <property type="protein sequence ID" value="RZT61060.1"/>
    <property type="molecule type" value="Genomic_DNA"/>
</dbReference>
<dbReference type="GO" id="GO:0005886">
    <property type="term" value="C:plasma membrane"/>
    <property type="evidence" value="ECO:0007669"/>
    <property type="project" value="UniProtKB-SubCell"/>
</dbReference>
<keyword evidence="10" id="KW-0479">Metal-binding</keyword>
<proteinExistence type="inferred from homology"/>
<keyword evidence="2 10" id="KW-1003">Cell membrane</keyword>
<sequence>MASRGDAAGRAGAASGVSLTTLGLVALGGAAGSLARYGVALALGDAGGWPLATLAVNLGGALMLGVVLERYAGGTDRSPRGRARLLLGTGVLGGFTTYSLVAGQLAELLLSGATLLALGYAAATLLGGLALSAVGVWLGRRWRGAELARGAARLAPAPQAGEPQ</sequence>
<evidence type="ECO:0000256" key="7">
    <source>
        <dbReference type="ARBA" id="ARBA00035120"/>
    </source>
</evidence>
<feature type="binding site" evidence="10">
    <location>
        <position position="96"/>
    </location>
    <ligand>
        <name>Na(+)</name>
        <dbReference type="ChEBI" id="CHEBI:29101"/>
        <note>structural</note>
    </ligand>
</feature>
<dbReference type="AlphaFoldDB" id="A0A4Q7TMX6"/>
<dbReference type="GO" id="GO:0046872">
    <property type="term" value="F:metal ion binding"/>
    <property type="evidence" value="ECO:0007669"/>
    <property type="project" value="UniProtKB-KW"/>
</dbReference>
<dbReference type="HAMAP" id="MF_00454">
    <property type="entry name" value="FluC"/>
    <property type="match status" value="1"/>
</dbReference>
<feature type="transmembrane region" description="Helical" evidence="10">
    <location>
        <begin position="51"/>
        <end position="73"/>
    </location>
</feature>
<keyword evidence="4 10" id="KW-1133">Transmembrane helix</keyword>
<evidence type="ECO:0000313" key="12">
    <source>
        <dbReference type="Proteomes" id="UP000291832"/>
    </source>
</evidence>
<protein>
    <recommendedName>
        <fullName evidence="10">Fluoride-specific ion channel FluC</fullName>
    </recommendedName>
</protein>
<evidence type="ECO:0000256" key="10">
    <source>
        <dbReference type="HAMAP-Rule" id="MF_00454"/>
    </source>
</evidence>
<evidence type="ECO:0000256" key="6">
    <source>
        <dbReference type="ARBA" id="ARBA00023303"/>
    </source>
</evidence>
<comment type="subcellular location">
    <subcellularLocation>
        <location evidence="1 10">Cell membrane</location>
        <topology evidence="1 10">Multi-pass membrane protein</topology>
    </subcellularLocation>
</comment>
<name>A0A4Q7TMX6_9MICO</name>
<organism evidence="11 12">
    <name type="scientific">Leucobacter luti</name>
    <dbReference type="NCBI Taxonomy" id="340320"/>
    <lineage>
        <taxon>Bacteria</taxon>
        <taxon>Bacillati</taxon>
        <taxon>Actinomycetota</taxon>
        <taxon>Actinomycetes</taxon>
        <taxon>Micrococcales</taxon>
        <taxon>Microbacteriaceae</taxon>
        <taxon>Leucobacter</taxon>
    </lineage>
</organism>
<evidence type="ECO:0000256" key="9">
    <source>
        <dbReference type="ARBA" id="ARBA00049940"/>
    </source>
</evidence>
<feature type="transmembrane region" description="Helical" evidence="10">
    <location>
        <begin position="85"/>
        <end position="106"/>
    </location>
</feature>
<keyword evidence="10" id="KW-0915">Sodium</keyword>
<evidence type="ECO:0000256" key="2">
    <source>
        <dbReference type="ARBA" id="ARBA00022475"/>
    </source>
</evidence>
<evidence type="ECO:0000256" key="8">
    <source>
        <dbReference type="ARBA" id="ARBA00035585"/>
    </source>
</evidence>
<comment type="function">
    <text evidence="9 10">Fluoride-specific ion channel. Important for reducing fluoride concentration in the cell, thus reducing its toxicity.</text>
</comment>
<dbReference type="OrthoDB" id="4408652at2"/>
<dbReference type="RefSeq" id="WP_130455158.1">
    <property type="nucleotide sequence ID" value="NZ_QYAG01000003.1"/>
</dbReference>
<feature type="transmembrane region" description="Helical" evidence="10">
    <location>
        <begin position="12"/>
        <end position="31"/>
    </location>
</feature>
<comment type="caution">
    <text evidence="11">The sequence shown here is derived from an EMBL/GenBank/DDBJ whole genome shotgun (WGS) entry which is preliminary data.</text>
</comment>
<reference evidence="11 12" key="1">
    <citation type="journal article" date="2015" name="Stand. Genomic Sci.">
        <title>Genomic Encyclopedia of Bacterial and Archaeal Type Strains, Phase III: the genomes of soil and plant-associated and newly described type strains.</title>
        <authorList>
            <person name="Whitman W.B."/>
            <person name="Woyke T."/>
            <person name="Klenk H.P."/>
            <person name="Zhou Y."/>
            <person name="Lilburn T.G."/>
            <person name="Beck B.J."/>
            <person name="De Vos P."/>
            <person name="Vandamme P."/>
            <person name="Eisen J.A."/>
            <person name="Garrity G."/>
            <person name="Hugenholtz P."/>
            <person name="Kyrpides N.C."/>
        </authorList>
    </citation>
    <scope>NUCLEOTIDE SEQUENCE [LARGE SCALE GENOMIC DNA]</scope>
    <source>
        <strain evidence="11 12">RF6</strain>
    </source>
</reference>
<comment type="similarity">
    <text evidence="7 10">Belongs to the fluoride channel Fluc/FEX (TC 1.A.43) family.</text>
</comment>
<gene>
    <name evidence="10" type="primary">fluC</name>
    <name evidence="10" type="synonym">crcB</name>
    <name evidence="11" type="ORF">EV139_2807</name>
</gene>
<feature type="binding site" evidence="10">
    <location>
        <position position="93"/>
    </location>
    <ligand>
        <name>Na(+)</name>
        <dbReference type="ChEBI" id="CHEBI:29101"/>
        <note>structural</note>
    </ligand>
</feature>
<keyword evidence="10" id="KW-0406">Ion transport</keyword>
<evidence type="ECO:0000256" key="5">
    <source>
        <dbReference type="ARBA" id="ARBA00023136"/>
    </source>
</evidence>
<dbReference type="GO" id="GO:0062054">
    <property type="term" value="F:fluoride channel activity"/>
    <property type="evidence" value="ECO:0007669"/>
    <property type="project" value="UniProtKB-UniRule"/>
</dbReference>
<comment type="catalytic activity">
    <reaction evidence="8">
        <text>fluoride(in) = fluoride(out)</text>
        <dbReference type="Rhea" id="RHEA:76159"/>
        <dbReference type="ChEBI" id="CHEBI:17051"/>
    </reaction>
    <physiologicalReaction direction="left-to-right" evidence="8">
        <dbReference type="Rhea" id="RHEA:76160"/>
    </physiologicalReaction>
</comment>
<dbReference type="Proteomes" id="UP000291832">
    <property type="component" value="Unassembled WGS sequence"/>
</dbReference>
<evidence type="ECO:0000256" key="3">
    <source>
        <dbReference type="ARBA" id="ARBA00022692"/>
    </source>
</evidence>
<evidence type="ECO:0000313" key="11">
    <source>
        <dbReference type="EMBL" id="RZT61060.1"/>
    </source>
</evidence>
<comment type="activity regulation">
    <text evidence="10">Na(+) is not transported, but it plays an essential structural role and its presence is essential for fluoride channel function.</text>
</comment>
<dbReference type="GO" id="GO:0140114">
    <property type="term" value="P:cellular detoxification of fluoride"/>
    <property type="evidence" value="ECO:0007669"/>
    <property type="project" value="UniProtKB-UniRule"/>
</dbReference>
<evidence type="ECO:0000256" key="1">
    <source>
        <dbReference type="ARBA" id="ARBA00004651"/>
    </source>
</evidence>
<dbReference type="Pfam" id="PF02537">
    <property type="entry name" value="CRCB"/>
    <property type="match status" value="1"/>
</dbReference>
<keyword evidence="5 10" id="KW-0472">Membrane</keyword>
<accession>A0A4Q7TMX6</accession>